<feature type="region of interest" description="Disordered" evidence="1">
    <location>
        <begin position="56"/>
        <end position="87"/>
    </location>
</feature>
<feature type="compositionally biased region" description="Polar residues" evidence="1">
    <location>
        <begin position="77"/>
        <end position="87"/>
    </location>
</feature>
<organism evidence="2">
    <name type="scientific">Phenylobacterium glaciei</name>
    <dbReference type="NCBI Taxonomy" id="2803784"/>
    <lineage>
        <taxon>Bacteria</taxon>
        <taxon>Pseudomonadati</taxon>
        <taxon>Pseudomonadota</taxon>
        <taxon>Alphaproteobacteria</taxon>
        <taxon>Caulobacterales</taxon>
        <taxon>Caulobacteraceae</taxon>
        <taxon>Phenylobacterium</taxon>
    </lineage>
</organism>
<evidence type="ECO:0000313" key="2">
    <source>
        <dbReference type="EMBL" id="QQZ51269.1"/>
    </source>
</evidence>
<dbReference type="AlphaFoldDB" id="A0A974P6F9"/>
<gene>
    <name evidence="2" type="ORF">JKL49_09385</name>
</gene>
<protein>
    <submittedName>
        <fullName evidence="2">Uncharacterized protein</fullName>
    </submittedName>
</protein>
<name>A0A974P6F9_9CAUL</name>
<accession>A0A974P6F9</accession>
<dbReference type="EMBL" id="CP068570">
    <property type="protein sequence ID" value="QQZ51269.1"/>
    <property type="molecule type" value="Genomic_DNA"/>
</dbReference>
<reference evidence="2" key="1">
    <citation type="submission" date="2021-01" db="EMBL/GenBank/DDBJ databases">
        <title>Genome sequence of Phenylobacterium sp. 20VBR1 isolated from a valley glaceir, Ny-Alesund, Svalbard.</title>
        <authorList>
            <person name="Thomas F.A."/>
            <person name="Krishnan K.P."/>
            <person name="Sinha R.K."/>
        </authorList>
    </citation>
    <scope>NUCLEOTIDE SEQUENCE</scope>
    <source>
        <strain evidence="2">20VBR1</strain>
    </source>
</reference>
<sequence length="87" mass="9385">MQLAILGLGVGLIVMLFRRRRAATAGPAGYARTMWRPSAGRAGLNNRPTAAWARASAAAPAPYRRLPSRRPWKSASPRPTATVSRNC</sequence>
<proteinExistence type="predicted"/>
<evidence type="ECO:0000256" key="1">
    <source>
        <dbReference type="SAM" id="MobiDB-lite"/>
    </source>
</evidence>
<feature type="compositionally biased region" description="Low complexity" evidence="1">
    <location>
        <begin position="56"/>
        <end position="65"/>
    </location>
</feature>